<reference evidence="4 5" key="1">
    <citation type="submission" date="2017-09" db="EMBL/GenBank/DDBJ databases">
        <title>WGS assembly of Aquilegia coerulea Goldsmith.</title>
        <authorList>
            <person name="Hodges S."/>
            <person name="Kramer E."/>
            <person name="Nordborg M."/>
            <person name="Tomkins J."/>
            <person name="Borevitz J."/>
            <person name="Derieg N."/>
            <person name="Yan J."/>
            <person name="Mihaltcheva S."/>
            <person name="Hayes R.D."/>
            <person name="Rokhsar D."/>
        </authorList>
    </citation>
    <scope>NUCLEOTIDE SEQUENCE [LARGE SCALE GENOMIC DNA]</scope>
    <source>
        <strain evidence="5">cv. Goldsmith</strain>
    </source>
</reference>
<dbReference type="GO" id="GO:0005524">
    <property type="term" value="F:ATP binding"/>
    <property type="evidence" value="ECO:0007669"/>
    <property type="project" value="UniProtKB-KW"/>
</dbReference>
<accession>A0A2G5ERP8</accession>
<dbReference type="GO" id="GO:0006310">
    <property type="term" value="P:DNA recombination"/>
    <property type="evidence" value="ECO:0007669"/>
    <property type="project" value="UniProtKB-KW"/>
</dbReference>
<keyword evidence="1" id="KW-0234">DNA repair</keyword>
<keyword evidence="1" id="KW-0233">DNA recombination</keyword>
<feature type="domain" description="DNA helicase Pif1-like DEAD-box helicase" evidence="2">
    <location>
        <begin position="730"/>
        <end position="798"/>
    </location>
</feature>
<dbReference type="AlphaFoldDB" id="A0A2G5ERP8"/>
<organism evidence="4 5">
    <name type="scientific">Aquilegia coerulea</name>
    <name type="common">Rocky mountain columbine</name>
    <dbReference type="NCBI Taxonomy" id="218851"/>
    <lineage>
        <taxon>Eukaryota</taxon>
        <taxon>Viridiplantae</taxon>
        <taxon>Streptophyta</taxon>
        <taxon>Embryophyta</taxon>
        <taxon>Tracheophyta</taxon>
        <taxon>Spermatophyta</taxon>
        <taxon>Magnoliopsida</taxon>
        <taxon>Ranunculales</taxon>
        <taxon>Ranunculaceae</taxon>
        <taxon>Thalictroideae</taxon>
        <taxon>Aquilegia</taxon>
    </lineage>
</organism>
<proteinExistence type="inferred from homology"/>
<dbReference type="Gene3D" id="3.40.50.300">
    <property type="entry name" value="P-loop containing nucleotide triphosphate hydrolases"/>
    <property type="match status" value="1"/>
</dbReference>
<dbReference type="GO" id="GO:0016887">
    <property type="term" value="F:ATP hydrolysis activity"/>
    <property type="evidence" value="ECO:0007669"/>
    <property type="project" value="RHEA"/>
</dbReference>
<dbReference type="InterPro" id="IPR027417">
    <property type="entry name" value="P-loop_NTPase"/>
</dbReference>
<evidence type="ECO:0000313" key="4">
    <source>
        <dbReference type="EMBL" id="PIA58337.1"/>
    </source>
</evidence>
<evidence type="ECO:0000259" key="3">
    <source>
        <dbReference type="Pfam" id="PF14214"/>
    </source>
</evidence>
<keyword evidence="1" id="KW-0347">Helicase</keyword>
<comment type="similarity">
    <text evidence="1">Belongs to the helicase family.</text>
</comment>
<dbReference type="InParanoid" id="A0A2G5ERP8"/>
<dbReference type="EMBL" id="KZ305022">
    <property type="protein sequence ID" value="PIA58337.1"/>
    <property type="molecule type" value="Genomic_DNA"/>
</dbReference>
<keyword evidence="1" id="KW-0067">ATP-binding</keyword>
<dbReference type="EC" id="5.6.2.3" evidence="1"/>
<sequence length="965" mass="111371">MDFKGGTLSAKFRENIRRYNSMFALTSMGGKFYKRVNNGKKPYIFKLYGQTYHKIGSLLPNVGNSSDPPLLNIRARPRFVQLYIYDTEHEAQNQMNIYSDPGRQTTLDIQIIRLQNCKDRYTESEVVDFRIKLLGTRNRDARKYNLPSSNEIAGLIIENDGEEVDHRDIIVETKTGSLKRITELHPSYMAMQYPILFPYGEDGYKTDILYNGLVVARDTGRSLVSLREYFVFRIQQRGNEDHTLIMECRLFQQFLVDAYTSIEEERLHYVRKNQKQLEQSCTKGYEMLLVLPATFTGGPRYMVQNFQDAMAICRWCGSSDLFITITCNPKWDEVTATLNLIPGKKSEDIPDIVIGFYTYRRRDNGRIGMKNGITIDNRFLVPHNIDLIVKYQCHMNVEACNQERAVKYLFKYIHKGKDRATVVIERNDEGNLNAGEESVKIIDKVKTYLDCRYISASEASWRIFGFSTQFRDPAVERLLFHLENEQQVTYRDTDDTTEVLQKASTTKTKFLQWMEIDKANPDNPDANTLTYAEFPSKWRWVEKDLKWIPRKRCRVIGRIYYAHPTSGERYYLRILLKHVKGARNYEDLRTFIEACCARGLLDDDGEWNEGLQTAGSSRRKTTNNTNLKMITEEIENGSLCEIELLLNDNNLSLKNFPPIPIADMTTYYHINNRLIVLAVASSGIASPYCYLGRTVHSRFKIPLEVDDYSTCFISQKSDLAQLIKHADLTQPVVPTGSREDVVTSSISRSYLWSKCQVFVLKTNMRLRGNDLNSEMAKEIEEFSEWVLQLGEGKLPTKTMNTYDEPNWIQIPDDLLLQNNGDSIEQIIDTIYPDISNRIDEPNYLKDKCILTPTNDCADKVNKEVLSRIYTTSRTYASANTISPIRQFPLKVCFAMTINKSQGQTLQHVGIYLPRPVFSHGQLYVVVSRTTSRKGLKILIEQEEDEPDGHTKNVVYHEIFDGLHIG</sequence>
<keyword evidence="5" id="KW-1185">Reference proteome</keyword>
<evidence type="ECO:0000313" key="5">
    <source>
        <dbReference type="Proteomes" id="UP000230069"/>
    </source>
</evidence>
<comment type="cofactor">
    <cofactor evidence="1">
        <name>Mg(2+)</name>
        <dbReference type="ChEBI" id="CHEBI:18420"/>
    </cofactor>
</comment>
<name>A0A2G5ERP8_AQUCA</name>
<dbReference type="OrthoDB" id="6279530at2759"/>
<gene>
    <name evidence="4" type="ORF">AQUCO_00500336v1</name>
</gene>
<feature type="domain" description="Helitron helicase-like" evidence="3">
    <location>
        <begin position="229"/>
        <end position="360"/>
    </location>
</feature>
<dbReference type="GO" id="GO:0043139">
    <property type="term" value="F:5'-3' DNA helicase activity"/>
    <property type="evidence" value="ECO:0007669"/>
    <property type="project" value="UniProtKB-EC"/>
</dbReference>
<dbReference type="STRING" id="218851.A0A2G5ERP8"/>
<feature type="domain" description="DNA helicase Pif1-like DEAD-box helicase" evidence="2">
    <location>
        <begin position="673"/>
        <end position="728"/>
    </location>
</feature>
<dbReference type="GO" id="GO:0000723">
    <property type="term" value="P:telomere maintenance"/>
    <property type="evidence" value="ECO:0007669"/>
    <property type="project" value="InterPro"/>
</dbReference>
<evidence type="ECO:0000256" key="1">
    <source>
        <dbReference type="RuleBase" id="RU363044"/>
    </source>
</evidence>
<dbReference type="Pfam" id="PF14214">
    <property type="entry name" value="Helitron_like_N"/>
    <property type="match status" value="1"/>
</dbReference>
<keyword evidence="1" id="KW-0547">Nucleotide-binding</keyword>
<keyword evidence="1" id="KW-0227">DNA damage</keyword>
<dbReference type="SUPFAM" id="SSF52540">
    <property type="entry name" value="P-loop containing nucleoside triphosphate hydrolases"/>
    <property type="match status" value="1"/>
</dbReference>
<dbReference type="GO" id="GO:0006281">
    <property type="term" value="P:DNA repair"/>
    <property type="evidence" value="ECO:0007669"/>
    <property type="project" value="UniProtKB-KW"/>
</dbReference>
<dbReference type="PANTHER" id="PTHR45786">
    <property type="entry name" value="DNA BINDING PROTEIN-LIKE"/>
    <property type="match status" value="1"/>
</dbReference>
<evidence type="ECO:0000259" key="2">
    <source>
        <dbReference type="Pfam" id="PF05970"/>
    </source>
</evidence>
<protein>
    <recommendedName>
        <fullName evidence="1">ATP-dependent DNA helicase</fullName>
        <ecNumber evidence="1">5.6.2.3</ecNumber>
    </recommendedName>
</protein>
<dbReference type="InterPro" id="IPR025476">
    <property type="entry name" value="Helitron_helicase-like"/>
</dbReference>
<dbReference type="Pfam" id="PF05970">
    <property type="entry name" value="PIF1"/>
    <property type="match status" value="2"/>
</dbReference>
<dbReference type="PANTHER" id="PTHR45786:SF74">
    <property type="entry name" value="ATP-DEPENDENT DNA HELICASE"/>
    <property type="match status" value="1"/>
</dbReference>
<keyword evidence="1" id="KW-0378">Hydrolase</keyword>
<comment type="catalytic activity">
    <reaction evidence="1">
        <text>ATP + H2O = ADP + phosphate + H(+)</text>
        <dbReference type="Rhea" id="RHEA:13065"/>
        <dbReference type="ChEBI" id="CHEBI:15377"/>
        <dbReference type="ChEBI" id="CHEBI:15378"/>
        <dbReference type="ChEBI" id="CHEBI:30616"/>
        <dbReference type="ChEBI" id="CHEBI:43474"/>
        <dbReference type="ChEBI" id="CHEBI:456216"/>
        <dbReference type="EC" id="5.6.2.3"/>
    </reaction>
</comment>
<dbReference type="Proteomes" id="UP000230069">
    <property type="component" value="Unassembled WGS sequence"/>
</dbReference>
<dbReference type="CDD" id="cd18809">
    <property type="entry name" value="SF1_C_RecD"/>
    <property type="match status" value="1"/>
</dbReference>
<dbReference type="InterPro" id="IPR010285">
    <property type="entry name" value="DNA_helicase_pif1-like_DEAD"/>
</dbReference>